<accession>A0A1H1X7Q9</accession>
<gene>
    <name evidence="1" type="ORF">SAMN04489716_2350</name>
</gene>
<dbReference type="AlphaFoldDB" id="A0A1H1X7Q9"/>
<evidence type="ECO:0000313" key="1">
    <source>
        <dbReference type="EMBL" id="SDT04619.1"/>
    </source>
</evidence>
<dbReference type="STRING" id="113562.SAMN04489716_2350"/>
<reference evidence="1 2" key="1">
    <citation type="submission" date="2016-10" db="EMBL/GenBank/DDBJ databases">
        <authorList>
            <person name="de Groot N.N."/>
        </authorList>
    </citation>
    <scope>NUCLEOTIDE SEQUENCE [LARGE SCALE GENOMIC DNA]</scope>
    <source>
        <strain evidence="1 2">DSM 43941</strain>
    </source>
</reference>
<dbReference type="EMBL" id="LT629758">
    <property type="protein sequence ID" value="SDT04619.1"/>
    <property type="molecule type" value="Genomic_DNA"/>
</dbReference>
<protein>
    <submittedName>
        <fullName evidence="1">Uncharacterized protein</fullName>
    </submittedName>
</protein>
<sequence length="315" mass="33342">MVSRMANPKSRSTNTRRIWAATATAAAVVAVTVGVVAFNPSKPLNAKAPTAAAADAGQALQDSVSALRTGNYTFTRTGAGFIADIQQGTVALPAGASIRHTGTFAVARTGSATRLQYLLHVQPELHDQYRQYWRKNTTPAQARKIDKIYEQLDGRNWVRADERKLADAAAVDEQSGLDVMAQLPTVKQPDATGAGALITAVTSAQRSGNVITGTLDATGQDPFLQQAFGDAAYLYGPAAKAMSYRATLDDQGRLTEVTVTMPDEITSQPAEPVEPTPPLVIGISDYGLTKAPAIPATIKGELTADAYELLARDTD</sequence>
<dbReference type="Proteomes" id="UP000198688">
    <property type="component" value="Chromosome I"/>
</dbReference>
<keyword evidence="2" id="KW-1185">Reference proteome</keyword>
<evidence type="ECO:0000313" key="2">
    <source>
        <dbReference type="Proteomes" id="UP000198688"/>
    </source>
</evidence>
<name>A0A1H1X7Q9_9ACTN</name>
<proteinExistence type="predicted"/>
<organism evidence="1 2">
    <name type="scientific">Actinoplanes derwentensis</name>
    <dbReference type="NCBI Taxonomy" id="113562"/>
    <lineage>
        <taxon>Bacteria</taxon>
        <taxon>Bacillati</taxon>
        <taxon>Actinomycetota</taxon>
        <taxon>Actinomycetes</taxon>
        <taxon>Micromonosporales</taxon>
        <taxon>Micromonosporaceae</taxon>
        <taxon>Actinoplanes</taxon>
    </lineage>
</organism>